<sequence length="463" mass="51147">MVTFLFIYQTFAQENENQDQDHPPLLIQNARSVNSNQLLTLESAMNMTEHYSFVAKMSQQDLLISEAQENAALRSMLPNVSGSANYMFNSSSVNQLVGTSLGAQYGFPETNSSAGSLTLTQPLVGLYSLYNGLMQSSALTRAALQNRTQSRVDARFYGAQAFINAQKAEQLLKTAKSSIEVSEKQLKDGNAQFNAGKLTNADLLKFKLDYENSKTNLIQAETTYKVTLITLAEAIGIKNINLITLDDSDKSVWEAKSQKLPNLEKIFSPGMAKRHDLIAAKENVEASKYATQQTYSTYLPTLNFVATYSRNFLAKDITYNNVTYSASSYSDTLSYGLQLTWNLVDWGVRQAQISSTIASEQKAKYNLENLSMNARIDITNSYLQLQNAIQVLDSSKVSVQYAQDAYLQMKARFDNGQVTATDLIAAANDQTTARANLANAKGALDLAWMSFQKSIGGQLSTLN</sequence>
<dbReference type="GO" id="GO:0015288">
    <property type="term" value="F:porin activity"/>
    <property type="evidence" value="ECO:0007669"/>
    <property type="project" value="TreeGrafter"/>
</dbReference>
<proteinExistence type="inferred from homology"/>
<evidence type="ECO:0000313" key="9">
    <source>
        <dbReference type="Proteomes" id="UP000184731"/>
    </source>
</evidence>
<keyword evidence="3" id="KW-0813">Transport</keyword>
<evidence type="ECO:0000256" key="6">
    <source>
        <dbReference type="ARBA" id="ARBA00023136"/>
    </source>
</evidence>
<keyword evidence="4" id="KW-1134">Transmembrane beta strand</keyword>
<evidence type="ECO:0008006" key="10">
    <source>
        <dbReference type="Google" id="ProtNLM"/>
    </source>
</evidence>
<dbReference type="PANTHER" id="PTHR30026:SF20">
    <property type="entry name" value="OUTER MEMBRANE PROTEIN TOLC"/>
    <property type="match status" value="1"/>
</dbReference>
<dbReference type="Proteomes" id="UP000184731">
    <property type="component" value="Chromosome"/>
</dbReference>
<evidence type="ECO:0000256" key="5">
    <source>
        <dbReference type="ARBA" id="ARBA00022692"/>
    </source>
</evidence>
<dbReference type="GO" id="GO:0009279">
    <property type="term" value="C:cell outer membrane"/>
    <property type="evidence" value="ECO:0007669"/>
    <property type="project" value="UniProtKB-SubCell"/>
</dbReference>
<evidence type="ECO:0000313" key="8">
    <source>
        <dbReference type="EMBL" id="APJ02973.1"/>
    </source>
</evidence>
<dbReference type="SUPFAM" id="SSF56954">
    <property type="entry name" value="Outer membrane efflux proteins (OEP)"/>
    <property type="match status" value="1"/>
</dbReference>
<name>A0A1L4CYD3_9BACT</name>
<organism evidence="8 9">
    <name type="scientific">Silvanigrella aquatica</name>
    <dbReference type="NCBI Taxonomy" id="1915309"/>
    <lineage>
        <taxon>Bacteria</taxon>
        <taxon>Pseudomonadati</taxon>
        <taxon>Bdellovibrionota</taxon>
        <taxon>Oligoflexia</taxon>
        <taxon>Silvanigrellales</taxon>
        <taxon>Silvanigrellaceae</taxon>
        <taxon>Silvanigrella</taxon>
    </lineage>
</organism>
<dbReference type="InterPro" id="IPR003423">
    <property type="entry name" value="OMP_efflux"/>
</dbReference>
<dbReference type="GO" id="GO:1990281">
    <property type="term" value="C:efflux pump complex"/>
    <property type="evidence" value="ECO:0007669"/>
    <property type="project" value="TreeGrafter"/>
</dbReference>
<dbReference type="GO" id="GO:0015562">
    <property type="term" value="F:efflux transmembrane transporter activity"/>
    <property type="evidence" value="ECO:0007669"/>
    <property type="project" value="InterPro"/>
</dbReference>
<keyword evidence="5" id="KW-0812">Transmembrane</keyword>
<evidence type="ECO:0000256" key="1">
    <source>
        <dbReference type="ARBA" id="ARBA00004442"/>
    </source>
</evidence>
<reference evidence="8 9" key="1">
    <citation type="submission" date="2016-10" db="EMBL/GenBank/DDBJ databases">
        <title>Silvanigrella aquatica sp. nov., isolated from a freshwater lake located in the Black Forest, Germany, description of Silvanigrellaceae fam. nov., Silvanigrellales ord. nov., reclassification of the order Bdellovibrionales in the class Oligoflexia, reclassification of the families Bacteriovoracaceae and Halobacteriovoraceae in the new order Bacteriovoracales ord. nov., and reclassification of the family Pseudobacteriovoracaceae in the order Oligoflexiales.</title>
        <authorList>
            <person name="Hahn M.W."/>
            <person name="Schmidt J."/>
            <person name="Koll U."/>
            <person name="Rohde M."/>
            <person name="Verbag S."/>
            <person name="Pitt A."/>
            <person name="Nakai R."/>
            <person name="Naganuma T."/>
            <person name="Lang E."/>
        </authorList>
    </citation>
    <scope>NUCLEOTIDE SEQUENCE [LARGE SCALE GENOMIC DNA]</scope>
    <source>
        <strain evidence="8 9">MWH-Nonnen-W8red</strain>
    </source>
</reference>
<dbReference type="Pfam" id="PF02321">
    <property type="entry name" value="OEP"/>
    <property type="match status" value="2"/>
</dbReference>
<dbReference type="KEGG" id="saqi:AXG55_03200"/>
<comment type="subcellular location">
    <subcellularLocation>
        <location evidence="1">Cell outer membrane</location>
    </subcellularLocation>
</comment>
<dbReference type="STRING" id="1915309.AXG55_03200"/>
<keyword evidence="7" id="KW-0998">Cell outer membrane</keyword>
<evidence type="ECO:0000256" key="4">
    <source>
        <dbReference type="ARBA" id="ARBA00022452"/>
    </source>
</evidence>
<dbReference type="AlphaFoldDB" id="A0A1L4CYD3"/>
<keyword evidence="6" id="KW-0472">Membrane</keyword>
<dbReference type="PANTHER" id="PTHR30026">
    <property type="entry name" value="OUTER MEMBRANE PROTEIN TOLC"/>
    <property type="match status" value="1"/>
</dbReference>
<dbReference type="InterPro" id="IPR051906">
    <property type="entry name" value="TolC-like"/>
</dbReference>
<evidence type="ECO:0000256" key="7">
    <source>
        <dbReference type="ARBA" id="ARBA00023237"/>
    </source>
</evidence>
<comment type="similarity">
    <text evidence="2">Belongs to the outer membrane factor (OMF) (TC 1.B.17) family.</text>
</comment>
<gene>
    <name evidence="8" type="ORF">AXG55_03200</name>
</gene>
<keyword evidence="9" id="KW-1185">Reference proteome</keyword>
<dbReference type="EMBL" id="CP017834">
    <property type="protein sequence ID" value="APJ02973.1"/>
    <property type="molecule type" value="Genomic_DNA"/>
</dbReference>
<accession>A0A1L4CYD3</accession>
<protein>
    <recommendedName>
        <fullName evidence="10">Transporter</fullName>
    </recommendedName>
</protein>
<evidence type="ECO:0000256" key="2">
    <source>
        <dbReference type="ARBA" id="ARBA00007613"/>
    </source>
</evidence>
<evidence type="ECO:0000256" key="3">
    <source>
        <dbReference type="ARBA" id="ARBA00022448"/>
    </source>
</evidence>
<dbReference type="Gene3D" id="1.20.1600.10">
    <property type="entry name" value="Outer membrane efflux proteins (OEP)"/>
    <property type="match status" value="1"/>
</dbReference>